<gene>
    <name evidence="5" type="ORF">GCM10023226_29420</name>
</gene>
<proteinExistence type="predicted"/>
<dbReference type="InterPro" id="IPR036390">
    <property type="entry name" value="WH_DNA-bd_sf"/>
</dbReference>
<protein>
    <recommendedName>
        <fullName evidence="4">HTH hxlR-type domain-containing protein</fullName>
    </recommendedName>
</protein>
<dbReference type="InterPro" id="IPR002577">
    <property type="entry name" value="HTH_HxlR"/>
</dbReference>
<evidence type="ECO:0000256" key="1">
    <source>
        <dbReference type="ARBA" id="ARBA00023015"/>
    </source>
</evidence>
<dbReference type="Pfam" id="PF01638">
    <property type="entry name" value="HxlR"/>
    <property type="match status" value="1"/>
</dbReference>
<name>A0ABP8WH29_9ACTN</name>
<comment type="caution">
    <text evidence="5">The sequence shown here is derived from an EMBL/GenBank/DDBJ whole genome shotgun (WGS) entry which is preliminary data.</text>
</comment>
<dbReference type="SUPFAM" id="SSF46785">
    <property type="entry name" value="Winged helix' DNA-binding domain"/>
    <property type="match status" value="1"/>
</dbReference>
<reference evidence="6" key="1">
    <citation type="journal article" date="2019" name="Int. J. Syst. Evol. Microbiol.">
        <title>The Global Catalogue of Microorganisms (GCM) 10K type strain sequencing project: providing services to taxonomists for standard genome sequencing and annotation.</title>
        <authorList>
            <consortium name="The Broad Institute Genomics Platform"/>
            <consortium name="The Broad Institute Genome Sequencing Center for Infectious Disease"/>
            <person name="Wu L."/>
            <person name="Ma J."/>
        </authorList>
    </citation>
    <scope>NUCLEOTIDE SEQUENCE [LARGE SCALE GENOMIC DNA]</scope>
    <source>
        <strain evidence="6">JCM 18127</strain>
    </source>
</reference>
<keyword evidence="1" id="KW-0805">Transcription regulation</keyword>
<dbReference type="Gene3D" id="1.10.10.10">
    <property type="entry name" value="Winged helix-like DNA-binding domain superfamily/Winged helix DNA-binding domain"/>
    <property type="match status" value="1"/>
</dbReference>
<keyword evidence="2" id="KW-0238">DNA-binding</keyword>
<evidence type="ECO:0000313" key="5">
    <source>
        <dbReference type="EMBL" id="GAA4689672.1"/>
    </source>
</evidence>
<accession>A0ABP8WH29</accession>
<feature type="domain" description="HTH hxlR-type" evidence="4">
    <location>
        <begin position="34"/>
        <end position="131"/>
    </location>
</feature>
<dbReference type="EMBL" id="BAABIM010000003">
    <property type="protein sequence ID" value="GAA4689672.1"/>
    <property type="molecule type" value="Genomic_DNA"/>
</dbReference>
<evidence type="ECO:0000259" key="4">
    <source>
        <dbReference type="PROSITE" id="PS51118"/>
    </source>
</evidence>
<evidence type="ECO:0000256" key="3">
    <source>
        <dbReference type="ARBA" id="ARBA00023163"/>
    </source>
</evidence>
<organism evidence="5 6">
    <name type="scientific">Nocardioides nanhaiensis</name>
    <dbReference type="NCBI Taxonomy" id="1476871"/>
    <lineage>
        <taxon>Bacteria</taxon>
        <taxon>Bacillati</taxon>
        <taxon>Actinomycetota</taxon>
        <taxon>Actinomycetes</taxon>
        <taxon>Propionibacteriales</taxon>
        <taxon>Nocardioidaceae</taxon>
        <taxon>Nocardioides</taxon>
    </lineage>
</organism>
<dbReference type="PANTHER" id="PTHR33204:SF18">
    <property type="entry name" value="TRANSCRIPTIONAL REGULATORY PROTEIN"/>
    <property type="match status" value="1"/>
</dbReference>
<evidence type="ECO:0000256" key="2">
    <source>
        <dbReference type="ARBA" id="ARBA00023125"/>
    </source>
</evidence>
<sequence>MTFKLTAGTLARVSAAEVPVAGPVSLADLPGRPCPIAASLEVVGERWALLVVREIWFGSTRFTDIVRGTGAPRDRVAARLKVLEQAGVVRREAYQDAPTRYDYRLTESGRALVPVLRALLAWGREHAVSPDDPLLHLSEKKDRRP</sequence>
<evidence type="ECO:0000313" key="6">
    <source>
        <dbReference type="Proteomes" id="UP001500621"/>
    </source>
</evidence>
<keyword evidence="6" id="KW-1185">Reference proteome</keyword>
<keyword evidence="3" id="KW-0804">Transcription</keyword>
<dbReference type="InterPro" id="IPR036388">
    <property type="entry name" value="WH-like_DNA-bd_sf"/>
</dbReference>
<dbReference type="PANTHER" id="PTHR33204">
    <property type="entry name" value="TRANSCRIPTIONAL REGULATOR, MARR FAMILY"/>
    <property type="match status" value="1"/>
</dbReference>
<dbReference type="Proteomes" id="UP001500621">
    <property type="component" value="Unassembled WGS sequence"/>
</dbReference>
<dbReference type="PROSITE" id="PS51118">
    <property type="entry name" value="HTH_HXLR"/>
    <property type="match status" value="1"/>
</dbReference>